<dbReference type="OrthoDB" id="2288317at2759"/>
<name>A0A1X0QND7_RHIZD</name>
<evidence type="ECO:0000313" key="1">
    <source>
        <dbReference type="EMBL" id="ORE01251.1"/>
    </source>
</evidence>
<dbReference type="Proteomes" id="UP000242414">
    <property type="component" value="Unassembled WGS sequence"/>
</dbReference>
<reference evidence="1" key="1">
    <citation type="journal article" date="2016" name="Proc. Natl. Acad. Sci. U.S.A.">
        <title>Lipid metabolic changes in an early divergent fungus govern the establishment of a mutualistic symbiosis with endobacteria.</title>
        <authorList>
            <person name="Lastovetsky O.A."/>
            <person name="Gaspar M.L."/>
            <person name="Mondo S.J."/>
            <person name="LaButti K.M."/>
            <person name="Sandor L."/>
            <person name="Grigoriev I.V."/>
            <person name="Henry S.A."/>
            <person name="Pawlowska T.E."/>
        </authorList>
    </citation>
    <scope>NUCLEOTIDE SEQUENCE [LARGE SCALE GENOMIC DNA]</scope>
    <source>
        <strain evidence="1">ATCC 52814</strain>
    </source>
</reference>
<dbReference type="EMBL" id="KV922161">
    <property type="protein sequence ID" value="ORE01251.1"/>
    <property type="molecule type" value="Genomic_DNA"/>
</dbReference>
<organism evidence="1">
    <name type="scientific">Rhizopus microsporus var. microsporus</name>
    <dbReference type="NCBI Taxonomy" id="86635"/>
    <lineage>
        <taxon>Eukaryota</taxon>
        <taxon>Fungi</taxon>
        <taxon>Fungi incertae sedis</taxon>
        <taxon>Mucoromycota</taxon>
        <taxon>Mucoromycotina</taxon>
        <taxon>Mucoromycetes</taxon>
        <taxon>Mucorales</taxon>
        <taxon>Mucorineae</taxon>
        <taxon>Rhizopodaceae</taxon>
        <taxon>Rhizopus</taxon>
    </lineage>
</organism>
<sequence>VVFALVVGRVTITRMPFLDQALERFILISKADSLLNTQFDRKFMSVFSHLQTQLYRSSTFAGLFLSIEWRSAFFNERLHSLLIKL</sequence>
<accession>A0A1X0QND7</accession>
<dbReference type="AlphaFoldDB" id="A0A1X0QND7"/>
<dbReference type="VEuPathDB" id="FungiDB:BCV72DRAFT_217668"/>
<gene>
    <name evidence="1" type="ORF">BCV72DRAFT_217668</name>
</gene>
<protein>
    <submittedName>
        <fullName evidence="1">Uncharacterized protein</fullName>
    </submittedName>
</protein>
<proteinExistence type="predicted"/>
<feature type="non-terminal residue" evidence="1">
    <location>
        <position position="1"/>
    </location>
</feature>